<comment type="caution">
    <text evidence="1">The sequence shown here is derived from an EMBL/GenBank/DDBJ whole genome shotgun (WGS) entry which is preliminary data.</text>
</comment>
<dbReference type="GO" id="GO:0033167">
    <property type="term" value="C:ARC complex"/>
    <property type="evidence" value="ECO:0007669"/>
    <property type="project" value="InterPro"/>
</dbReference>
<dbReference type="Pfam" id="PF09692">
    <property type="entry name" value="Arb1"/>
    <property type="match status" value="1"/>
</dbReference>
<dbReference type="InterPro" id="IPR018606">
    <property type="entry name" value="Arb1"/>
</dbReference>
<name>A0A9W8LZI2_9FUNG</name>
<dbReference type="OrthoDB" id="435402at2759"/>
<evidence type="ECO:0000313" key="1">
    <source>
        <dbReference type="EMBL" id="KAJ2847751.1"/>
    </source>
</evidence>
<protein>
    <submittedName>
        <fullName evidence="1">Uncharacterized protein</fullName>
    </submittedName>
</protein>
<organism evidence="1 2">
    <name type="scientific">Coemansia brasiliensis</name>
    <dbReference type="NCBI Taxonomy" id="2650707"/>
    <lineage>
        <taxon>Eukaryota</taxon>
        <taxon>Fungi</taxon>
        <taxon>Fungi incertae sedis</taxon>
        <taxon>Zoopagomycota</taxon>
        <taxon>Kickxellomycotina</taxon>
        <taxon>Kickxellomycetes</taxon>
        <taxon>Kickxellales</taxon>
        <taxon>Kickxellaceae</taxon>
        <taxon>Coemansia</taxon>
    </lineage>
</organism>
<dbReference type="AlphaFoldDB" id="A0A9W8LZI2"/>
<keyword evidence="2" id="KW-1185">Reference proteome</keyword>
<proteinExistence type="predicted"/>
<dbReference type="GO" id="GO:0031047">
    <property type="term" value="P:regulatory ncRNA-mediated gene silencing"/>
    <property type="evidence" value="ECO:0007669"/>
    <property type="project" value="InterPro"/>
</dbReference>
<accession>A0A9W8LZI2</accession>
<gene>
    <name evidence="1" type="ORF">IWW36_003688</name>
</gene>
<sequence length="344" mass="39059">MSTATNLSRTLSPEESKINTHRFSDEPLLLRLDLTTFAFYTSLQDEESKRLMEVIARAANLDIANRPATKKELKKYKKPGYSENTRNVETKYRTKEDCLLKSGTFDPVWGLKWLLSYVVLVDSSVFITNNAIRLCEITEQWLNALVKEDICEISGCISELKQVLNDAQAELANIQLLSEKMPGKFNNACSLLFGGDLKQVHIDPYLPKWAVAVQDYDSSVASAEPANTDLIMSLTEAQSYVDGVADLRSTCISCGSFDIRIHKITTPTDELGLVPVRVYKFDRQAMKDYDEELTLMFEHDITVNMQENMVIEATLYKLENGKHFIDSVTMVWPSYTPLDYVILF</sequence>
<dbReference type="EMBL" id="JANBUW010000266">
    <property type="protein sequence ID" value="KAJ2847751.1"/>
    <property type="molecule type" value="Genomic_DNA"/>
</dbReference>
<dbReference type="Proteomes" id="UP001139887">
    <property type="component" value="Unassembled WGS sequence"/>
</dbReference>
<evidence type="ECO:0000313" key="2">
    <source>
        <dbReference type="Proteomes" id="UP001139887"/>
    </source>
</evidence>
<reference evidence="1" key="1">
    <citation type="submission" date="2022-07" db="EMBL/GenBank/DDBJ databases">
        <title>Phylogenomic reconstructions and comparative analyses of Kickxellomycotina fungi.</title>
        <authorList>
            <person name="Reynolds N.K."/>
            <person name="Stajich J.E."/>
            <person name="Barry K."/>
            <person name="Grigoriev I.V."/>
            <person name="Crous P."/>
            <person name="Smith M.E."/>
        </authorList>
    </citation>
    <scope>NUCLEOTIDE SEQUENCE</scope>
    <source>
        <strain evidence="1">NRRL 1566</strain>
    </source>
</reference>